<dbReference type="Proteomes" id="UP000663760">
    <property type="component" value="Chromosome 11"/>
</dbReference>
<evidence type="ECO:0000256" key="1">
    <source>
        <dbReference type="SAM" id="MobiDB-lite"/>
    </source>
</evidence>
<sequence length="88" mass="8871">MPEELTSATASLAATARMSAQETIPGQDASSSSLMPSTTSKPLREFAFGPAVFSPANAGESSSSTDPSQPCAGERESLEIAGAGTGQY</sequence>
<feature type="region of interest" description="Disordered" evidence="1">
    <location>
        <begin position="1"/>
        <end position="88"/>
    </location>
</feature>
<feature type="compositionally biased region" description="Low complexity" evidence="1">
    <location>
        <begin position="1"/>
        <end position="16"/>
    </location>
</feature>
<reference evidence="2" key="1">
    <citation type="submission" date="2020-02" db="EMBL/GenBank/DDBJ databases">
        <authorList>
            <person name="Scholz U."/>
            <person name="Mascher M."/>
            <person name="Fiebig A."/>
        </authorList>
    </citation>
    <scope>NUCLEOTIDE SEQUENCE</scope>
</reference>
<feature type="compositionally biased region" description="Low complexity" evidence="1">
    <location>
        <begin position="30"/>
        <end position="41"/>
    </location>
</feature>
<protein>
    <submittedName>
        <fullName evidence="2">Uncharacterized protein</fullName>
    </submittedName>
</protein>
<gene>
    <name evidence="2" type="ORF">SI8410_11015909</name>
</gene>
<accession>A0A7I8L5E8</accession>
<evidence type="ECO:0000313" key="2">
    <source>
        <dbReference type="EMBL" id="CAA7405231.1"/>
    </source>
</evidence>
<dbReference type="AlphaFoldDB" id="A0A7I8L5E8"/>
<feature type="compositionally biased region" description="Polar residues" evidence="1">
    <location>
        <begin position="59"/>
        <end position="68"/>
    </location>
</feature>
<dbReference type="EMBL" id="LR746274">
    <property type="protein sequence ID" value="CAA7405231.1"/>
    <property type="molecule type" value="Genomic_DNA"/>
</dbReference>
<keyword evidence="3" id="KW-1185">Reference proteome</keyword>
<organism evidence="2 3">
    <name type="scientific">Spirodela intermedia</name>
    <name type="common">Intermediate duckweed</name>
    <dbReference type="NCBI Taxonomy" id="51605"/>
    <lineage>
        <taxon>Eukaryota</taxon>
        <taxon>Viridiplantae</taxon>
        <taxon>Streptophyta</taxon>
        <taxon>Embryophyta</taxon>
        <taxon>Tracheophyta</taxon>
        <taxon>Spermatophyta</taxon>
        <taxon>Magnoliopsida</taxon>
        <taxon>Liliopsida</taxon>
        <taxon>Araceae</taxon>
        <taxon>Lemnoideae</taxon>
        <taxon>Spirodela</taxon>
    </lineage>
</organism>
<proteinExistence type="predicted"/>
<name>A0A7I8L5E8_SPIIN</name>
<evidence type="ECO:0000313" key="3">
    <source>
        <dbReference type="Proteomes" id="UP000663760"/>
    </source>
</evidence>